<organism evidence="3 4">
    <name type="scientific">Shewanella surugensis</name>
    <dbReference type="NCBI Taxonomy" id="212020"/>
    <lineage>
        <taxon>Bacteria</taxon>
        <taxon>Pseudomonadati</taxon>
        <taxon>Pseudomonadota</taxon>
        <taxon>Gammaproteobacteria</taxon>
        <taxon>Alteromonadales</taxon>
        <taxon>Shewanellaceae</taxon>
        <taxon>Shewanella</taxon>
    </lineage>
</organism>
<feature type="region of interest" description="Disordered" evidence="1">
    <location>
        <begin position="29"/>
        <end position="73"/>
    </location>
</feature>
<dbReference type="InterPro" id="IPR051553">
    <property type="entry name" value="Ran_GTPase-activating"/>
</dbReference>
<dbReference type="Proteomes" id="UP001203423">
    <property type="component" value="Unassembled WGS sequence"/>
</dbReference>
<reference evidence="3 4" key="1">
    <citation type="submission" date="2022-01" db="EMBL/GenBank/DDBJ databases">
        <title>Whole genome-based taxonomy of the Shewanellaceae.</title>
        <authorList>
            <person name="Martin-Rodriguez A.J."/>
        </authorList>
    </citation>
    <scope>NUCLEOTIDE SEQUENCE [LARGE SCALE GENOMIC DNA]</scope>
    <source>
        <strain evidence="3 4">DSM 17177</strain>
    </source>
</reference>
<evidence type="ECO:0000313" key="4">
    <source>
        <dbReference type="Proteomes" id="UP001203423"/>
    </source>
</evidence>
<proteinExistence type="predicted"/>
<accession>A0ABT0L5H1</accession>
<feature type="signal peptide" evidence="2">
    <location>
        <begin position="1"/>
        <end position="28"/>
    </location>
</feature>
<dbReference type="PANTHER" id="PTHR45982">
    <property type="entry name" value="REGULATOR OF CHROMOSOME CONDENSATION"/>
    <property type="match status" value="1"/>
</dbReference>
<sequence>MINYYTKSQSPRLFALIAVLALSLTGCGSDNDSQTDRPDVIDNPVSDDTVSDDTVSDDTVSDDTVSDDTGSKGSDDIRLTALPYIVTAKQGDILYLDLTQILMDNNINDWQLIELEDKAMLGVLSKQTDMTFDYHTNAAGVGTINYTVSANGVTVSSYIAIAVSGTAPNNNPPVAAHINLEAWGDDVISTDLRDYISDSDDDTLTILGLMADSEGFALLGNGEQVTFTAEGFIGREQAIYSIEDGRGGYALGYITVISSDMSPLEPNIVPTAQDYAHVISGGKEASWEIDLSALKLINDADGDELSLSHLYTANERATIVGDTLIHYSPDDIQGIDYFIYVISDGKGGEAQGKVTIEVSPVLAEITDITIETLADGSLAAKVTCPSCLTEDYAYTWIVNDLTVSTEAVYMPHASDAAHYIRLEVAVVGDQAQVVPSQHVVYGPTEVVIYANYGAYAALKADATVVTWGEMDTGGDSSSVASELTDVTAIESTTYALAALREDGTVVTWGDMDTGGDSSAVADKLVNVKALYANNAAFVALKDDASAVAWGRSESGGDTSAITDKLVNIKHIYSTGEAFAALKADGTVVTWGAVDSGGDSLNVAPDLTDVQVIYATNNAFIAVKGDGSVVAWPESNISSSIESQLMGVKAVYSTNDAFAALKQDGAVITWGNDDNGGDSSSVASKLNDGVIAIYSNKAAFAALKQDGTAVSWGARVSGGNSSAVMGLLNNIKGIYSYDNHFVALKEDNSVMLWGNPDELGNNVAQVAVNVKAVYSNRLAFVAVKYDGSVVTWGDPNYGGDISDVAGTLFNVKKVYSTNYSFAAVREDGQVIVWGQSNAGGDASAVADALLPTPFKSLIETSITP</sequence>
<dbReference type="Gene3D" id="2.130.10.30">
    <property type="entry name" value="Regulator of chromosome condensation 1/beta-lactamase-inhibitor protein II"/>
    <property type="match status" value="2"/>
</dbReference>
<evidence type="ECO:0000313" key="3">
    <source>
        <dbReference type="EMBL" id="MCL1122932.1"/>
    </source>
</evidence>
<dbReference type="Pfam" id="PF17963">
    <property type="entry name" value="Big_9"/>
    <property type="match status" value="2"/>
</dbReference>
<evidence type="ECO:0000256" key="2">
    <source>
        <dbReference type="SAM" id="SignalP"/>
    </source>
</evidence>
<name>A0ABT0L5H1_9GAMM</name>
<feature type="chain" id="PRO_5045287096" evidence="2">
    <location>
        <begin position="29"/>
        <end position="863"/>
    </location>
</feature>
<dbReference type="EMBL" id="JAKIKS010000001">
    <property type="protein sequence ID" value="MCL1122932.1"/>
    <property type="molecule type" value="Genomic_DNA"/>
</dbReference>
<feature type="compositionally biased region" description="Acidic residues" evidence="1">
    <location>
        <begin position="49"/>
        <end position="66"/>
    </location>
</feature>
<comment type="caution">
    <text evidence="3">The sequence shown here is derived from an EMBL/GenBank/DDBJ whole genome shotgun (WGS) entry which is preliminary data.</text>
</comment>
<protein>
    <submittedName>
        <fullName evidence="3">Uncharacterized protein</fullName>
    </submittedName>
</protein>
<dbReference type="Gene3D" id="2.60.40.2810">
    <property type="match status" value="1"/>
</dbReference>
<gene>
    <name evidence="3" type="ORF">L2764_00160</name>
</gene>
<dbReference type="PANTHER" id="PTHR45982:SF1">
    <property type="entry name" value="REGULATOR OF CHROMOSOME CONDENSATION"/>
    <property type="match status" value="1"/>
</dbReference>
<dbReference type="InterPro" id="IPR009091">
    <property type="entry name" value="RCC1/BLIP-II"/>
</dbReference>
<keyword evidence="2" id="KW-0732">Signal</keyword>
<dbReference type="RefSeq" id="WP_248938212.1">
    <property type="nucleotide sequence ID" value="NZ_JAKIKS010000001.1"/>
</dbReference>
<dbReference type="SUPFAM" id="SSF50985">
    <property type="entry name" value="RCC1/BLIP-II"/>
    <property type="match status" value="2"/>
</dbReference>
<dbReference type="PROSITE" id="PS51257">
    <property type="entry name" value="PROKAR_LIPOPROTEIN"/>
    <property type="match status" value="1"/>
</dbReference>
<keyword evidence="4" id="KW-1185">Reference proteome</keyword>
<evidence type="ECO:0000256" key="1">
    <source>
        <dbReference type="SAM" id="MobiDB-lite"/>
    </source>
</evidence>